<evidence type="ECO:0000256" key="1">
    <source>
        <dbReference type="ARBA" id="ARBA00022741"/>
    </source>
</evidence>
<dbReference type="GO" id="GO:0033202">
    <property type="term" value="C:DNA helicase complex"/>
    <property type="evidence" value="ECO:0007669"/>
    <property type="project" value="TreeGrafter"/>
</dbReference>
<evidence type="ECO:0000313" key="7">
    <source>
        <dbReference type="EMBL" id="RML41535.1"/>
    </source>
</evidence>
<dbReference type="InterPro" id="IPR014016">
    <property type="entry name" value="UvrD-like_ATP-bd"/>
</dbReference>
<dbReference type="GO" id="GO:0000725">
    <property type="term" value="P:recombinational repair"/>
    <property type="evidence" value="ECO:0007669"/>
    <property type="project" value="TreeGrafter"/>
</dbReference>
<dbReference type="InterPro" id="IPR000212">
    <property type="entry name" value="DNA_helicase_UvrD/REP"/>
</dbReference>
<evidence type="ECO:0000256" key="3">
    <source>
        <dbReference type="ARBA" id="ARBA00022806"/>
    </source>
</evidence>
<gene>
    <name evidence="7" type="ORF">APX70_05748</name>
</gene>
<keyword evidence="3 7" id="KW-0347">Helicase</keyword>
<dbReference type="EMBL" id="RBNL01003960">
    <property type="protein sequence ID" value="RML41535.1"/>
    <property type="molecule type" value="Genomic_DNA"/>
</dbReference>
<dbReference type="PANTHER" id="PTHR11070:SF2">
    <property type="entry name" value="ATP-DEPENDENT DNA HELICASE SRS2"/>
    <property type="match status" value="1"/>
</dbReference>
<accession>A0A3M2VQL4</accession>
<dbReference type="GO" id="GO:0005829">
    <property type="term" value="C:cytosol"/>
    <property type="evidence" value="ECO:0007669"/>
    <property type="project" value="TreeGrafter"/>
</dbReference>
<feature type="domain" description="UvrD-like helicase ATP-binding" evidence="6">
    <location>
        <begin position="12"/>
        <end position="63"/>
    </location>
</feature>
<dbReference type="AlphaFoldDB" id="A0A3M2VQL4"/>
<dbReference type="SUPFAM" id="SSF52540">
    <property type="entry name" value="P-loop containing nucleoside triphosphate hydrolases"/>
    <property type="match status" value="1"/>
</dbReference>
<evidence type="ECO:0000259" key="6">
    <source>
        <dbReference type="Pfam" id="PF00580"/>
    </source>
</evidence>
<evidence type="ECO:0000256" key="2">
    <source>
        <dbReference type="ARBA" id="ARBA00022801"/>
    </source>
</evidence>
<dbReference type="Proteomes" id="UP000282378">
    <property type="component" value="Unassembled WGS sequence"/>
</dbReference>
<sequence length="63" mass="6737">MRDDLSVLLNSLNDAQRQAVAASLGRQLVLAGAGSGKTRVLVHRIAWLMQVEQASPHSVLSVT</sequence>
<evidence type="ECO:0000313" key="8">
    <source>
        <dbReference type="Proteomes" id="UP000282378"/>
    </source>
</evidence>
<dbReference type="PANTHER" id="PTHR11070">
    <property type="entry name" value="UVRD / RECB / PCRA DNA HELICASE FAMILY MEMBER"/>
    <property type="match status" value="1"/>
</dbReference>
<evidence type="ECO:0000256" key="4">
    <source>
        <dbReference type="ARBA" id="ARBA00022840"/>
    </source>
</evidence>
<dbReference type="InterPro" id="IPR027417">
    <property type="entry name" value="P-loop_NTPase"/>
</dbReference>
<dbReference type="GO" id="GO:0005524">
    <property type="term" value="F:ATP binding"/>
    <property type="evidence" value="ECO:0007669"/>
    <property type="project" value="UniProtKB-KW"/>
</dbReference>
<dbReference type="Gene3D" id="3.40.50.300">
    <property type="entry name" value="P-loop containing nucleotide triphosphate hydrolases"/>
    <property type="match status" value="1"/>
</dbReference>
<keyword evidence="4" id="KW-0067">ATP-binding</keyword>
<proteinExistence type="predicted"/>
<keyword evidence="2" id="KW-0378">Hydrolase</keyword>
<dbReference type="GO" id="GO:0043138">
    <property type="term" value="F:3'-5' DNA helicase activity"/>
    <property type="evidence" value="ECO:0007669"/>
    <property type="project" value="TreeGrafter"/>
</dbReference>
<dbReference type="GO" id="GO:0003677">
    <property type="term" value="F:DNA binding"/>
    <property type="evidence" value="ECO:0007669"/>
    <property type="project" value="InterPro"/>
</dbReference>
<feature type="non-terminal residue" evidence="7">
    <location>
        <position position="63"/>
    </location>
</feature>
<comment type="caution">
    <text evidence="7">The sequence shown here is derived from an EMBL/GenBank/DDBJ whole genome shotgun (WGS) entry which is preliminary data.</text>
</comment>
<name>A0A3M2VQL4_PSEYM</name>
<dbReference type="Pfam" id="PF00580">
    <property type="entry name" value="UvrD-helicase"/>
    <property type="match status" value="1"/>
</dbReference>
<reference evidence="7 8" key="1">
    <citation type="submission" date="2018-08" db="EMBL/GenBank/DDBJ databases">
        <title>Recombination of ecologically and evolutionarily significant loci maintains genetic cohesion in the Pseudomonas syringae species complex.</title>
        <authorList>
            <person name="Dillon M."/>
            <person name="Thakur S."/>
            <person name="Almeida R.N.D."/>
            <person name="Weir B.S."/>
            <person name="Guttman D.S."/>
        </authorList>
    </citation>
    <scope>NUCLEOTIDE SEQUENCE [LARGE SCALE GENOMIC DNA]</scope>
    <source>
        <strain evidence="7 8">88_10</strain>
    </source>
</reference>
<dbReference type="GO" id="GO:0016787">
    <property type="term" value="F:hydrolase activity"/>
    <property type="evidence" value="ECO:0007669"/>
    <property type="project" value="UniProtKB-KW"/>
</dbReference>
<keyword evidence="1" id="KW-0547">Nucleotide-binding</keyword>
<protein>
    <recommendedName>
        <fullName evidence="5">DNA 3'-5' helicase II</fullName>
    </recommendedName>
</protein>
<organism evidence="7 8">
    <name type="scientific">Pseudomonas syringae pv. maculicola</name>
    <dbReference type="NCBI Taxonomy" id="59511"/>
    <lineage>
        <taxon>Bacteria</taxon>
        <taxon>Pseudomonadati</taxon>
        <taxon>Pseudomonadota</taxon>
        <taxon>Gammaproteobacteria</taxon>
        <taxon>Pseudomonadales</taxon>
        <taxon>Pseudomonadaceae</taxon>
        <taxon>Pseudomonas</taxon>
    </lineage>
</organism>
<evidence type="ECO:0000256" key="5">
    <source>
        <dbReference type="ARBA" id="ARBA00034923"/>
    </source>
</evidence>